<reference evidence="5" key="2">
    <citation type="submission" date="2025-09" db="UniProtKB">
        <authorList>
            <consortium name="Ensembl"/>
        </authorList>
    </citation>
    <scope>IDENTIFICATION</scope>
</reference>
<dbReference type="Ensembl" id="ENSCPBT00000005532.1">
    <property type="protein sequence ID" value="ENSCPBP00000004539.1"/>
    <property type="gene ID" value="ENSCPBG00000003640.1"/>
</dbReference>
<dbReference type="SUPFAM" id="SSF48726">
    <property type="entry name" value="Immunoglobulin"/>
    <property type="match status" value="1"/>
</dbReference>
<protein>
    <recommendedName>
        <fullName evidence="4">Ig-like domain-containing protein</fullName>
    </recommendedName>
</protein>
<accession>A0A8C3F820</accession>
<dbReference type="InterPro" id="IPR007110">
    <property type="entry name" value="Ig-like_dom"/>
</dbReference>
<sequence>MPGVCLWLNFLESLSEMEPCSCVLHIKSPLSSELLFFTGIGPHDPVTAIVGQEAVLPCHLSPQMSAANMEVRWFRSQFLSFVHLYHDGNDQYDGKMPEYRRTELLKAGFTDGNVPLRILNIRRSDEGQYHSSVQDYTFYEESILELQVAAPFFSPTELKGTFDKMAVPKKAKLDVRSFQPAWTDAFGFIEKKDRAICAFCYENVVFRTSSVRHFEMKHEKILLDEADKTESIKKAVAAYEKQSSVFKSLSISKNQDTEGSYKIAQCIAKNGKPFTDGEYIQEVFLSSLEILFNDFQIKIQSYLE</sequence>
<name>A0A8C3F820_CHRPI</name>
<organism evidence="5 6">
    <name type="scientific">Chrysemys picta bellii</name>
    <name type="common">Western painted turtle</name>
    <name type="synonym">Emys bellii</name>
    <dbReference type="NCBI Taxonomy" id="8478"/>
    <lineage>
        <taxon>Eukaryota</taxon>
        <taxon>Metazoa</taxon>
        <taxon>Chordata</taxon>
        <taxon>Craniata</taxon>
        <taxon>Vertebrata</taxon>
        <taxon>Euteleostomi</taxon>
        <taxon>Archelosauria</taxon>
        <taxon>Testudinata</taxon>
        <taxon>Testudines</taxon>
        <taxon>Cryptodira</taxon>
        <taxon>Durocryptodira</taxon>
        <taxon>Testudinoidea</taxon>
        <taxon>Emydidae</taxon>
        <taxon>Chrysemys</taxon>
    </lineage>
</organism>
<dbReference type="Pfam" id="PF07686">
    <property type="entry name" value="V-set"/>
    <property type="match status" value="1"/>
</dbReference>
<reference evidence="5" key="1">
    <citation type="submission" date="2025-08" db="UniProtKB">
        <authorList>
            <consortium name="Ensembl"/>
        </authorList>
    </citation>
    <scope>IDENTIFICATION</scope>
</reference>
<dbReference type="InterPro" id="IPR050504">
    <property type="entry name" value="IgSF_BTN/MOG"/>
</dbReference>
<proteinExistence type="predicted"/>
<dbReference type="PANTHER" id="PTHR24100">
    <property type="entry name" value="BUTYROPHILIN"/>
    <property type="match status" value="1"/>
</dbReference>
<dbReference type="GeneTree" id="ENSGT00940000153527"/>
<comment type="subcellular location">
    <subcellularLocation>
        <location evidence="1">Membrane</location>
    </subcellularLocation>
</comment>
<evidence type="ECO:0000313" key="6">
    <source>
        <dbReference type="Proteomes" id="UP000694380"/>
    </source>
</evidence>
<dbReference type="FunFam" id="2.60.40.10:FF:000208">
    <property type="entry name" value="Butyrophilin subfamily 1 member A1"/>
    <property type="match status" value="1"/>
</dbReference>
<dbReference type="SMART" id="SM00409">
    <property type="entry name" value="IG"/>
    <property type="match status" value="1"/>
</dbReference>
<dbReference type="PROSITE" id="PS50835">
    <property type="entry name" value="IG_LIKE"/>
    <property type="match status" value="1"/>
</dbReference>
<evidence type="ECO:0000259" key="4">
    <source>
        <dbReference type="PROSITE" id="PS50835"/>
    </source>
</evidence>
<feature type="domain" description="Ig-like" evidence="4">
    <location>
        <begin position="29"/>
        <end position="149"/>
    </location>
</feature>
<dbReference type="InterPro" id="IPR036179">
    <property type="entry name" value="Ig-like_dom_sf"/>
</dbReference>
<evidence type="ECO:0000256" key="1">
    <source>
        <dbReference type="ARBA" id="ARBA00004370"/>
    </source>
</evidence>
<evidence type="ECO:0000313" key="5">
    <source>
        <dbReference type="Ensembl" id="ENSCPBP00000004539.1"/>
    </source>
</evidence>
<keyword evidence="6" id="KW-1185">Reference proteome</keyword>
<dbReference type="CDD" id="cd05713">
    <property type="entry name" value="IgV_MOG_like"/>
    <property type="match status" value="1"/>
</dbReference>
<dbReference type="GO" id="GO:0009897">
    <property type="term" value="C:external side of plasma membrane"/>
    <property type="evidence" value="ECO:0007669"/>
    <property type="project" value="TreeGrafter"/>
</dbReference>
<dbReference type="Proteomes" id="UP000694380">
    <property type="component" value="Unplaced"/>
</dbReference>
<dbReference type="InterPro" id="IPR013106">
    <property type="entry name" value="Ig_V-set"/>
</dbReference>
<evidence type="ECO:0000256" key="2">
    <source>
        <dbReference type="ARBA" id="ARBA00023136"/>
    </source>
</evidence>
<dbReference type="GO" id="GO:0001817">
    <property type="term" value="P:regulation of cytokine production"/>
    <property type="evidence" value="ECO:0007669"/>
    <property type="project" value="TreeGrafter"/>
</dbReference>
<dbReference type="Gene3D" id="2.60.40.10">
    <property type="entry name" value="Immunoglobulins"/>
    <property type="match status" value="1"/>
</dbReference>
<keyword evidence="2" id="KW-0472">Membrane</keyword>
<dbReference type="InterPro" id="IPR013783">
    <property type="entry name" value="Ig-like_fold"/>
</dbReference>
<dbReference type="PANTHER" id="PTHR24100:SF149">
    <property type="entry name" value="BG-LIKE ANTIGEN 1-RELATED"/>
    <property type="match status" value="1"/>
</dbReference>
<evidence type="ECO:0000256" key="3">
    <source>
        <dbReference type="ARBA" id="ARBA00023319"/>
    </source>
</evidence>
<dbReference type="GO" id="GO:0005102">
    <property type="term" value="F:signaling receptor binding"/>
    <property type="evidence" value="ECO:0007669"/>
    <property type="project" value="TreeGrafter"/>
</dbReference>
<dbReference type="GO" id="GO:0050852">
    <property type="term" value="P:T cell receptor signaling pathway"/>
    <property type="evidence" value="ECO:0007669"/>
    <property type="project" value="TreeGrafter"/>
</dbReference>
<keyword evidence="3" id="KW-0393">Immunoglobulin domain</keyword>
<dbReference type="AlphaFoldDB" id="A0A8C3F820"/>
<dbReference type="InterPro" id="IPR003599">
    <property type="entry name" value="Ig_sub"/>
</dbReference>